<dbReference type="Gene3D" id="3.40.190.290">
    <property type="match status" value="1"/>
</dbReference>
<evidence type="ECO:0000256" key="4">
    <source>
        <dbReference type="ARBA" id="ARBA00023163"/>
    </source>
</evidence>
<dbReference type="PANTHER" id="PTHR30537:SF10">
    <property type="entry name" value="TRANSCRIPTIONAL REGULATOR-RELATED"/>
    <property type="match status" value="1"/>
</dbReference>
<keyword evidence="3" id="KW-0238">DNA-binding</keyword>
<keyword evidence="4" id="KW-0804">Transcription</keyword>
<name>A0ABT0ND01_9GAMM</name>
<comment type="similarity">
    <text evidence="1">Belongs to the LysR transcriptional regulatory family.</text>
</comment>
<dbReference type="SUPFAM" id="SSF53850">
    <property type="entry name" value="Periplasmic binding protein-like II"/>
    <property type="match status" value="1"/>
</dbReference>
<dbReference type="PROSITE" id="PS50931">
    <property type="entry name" value="HTH_LYSR"/>
    <property type="match status" value="1"/>
</dbReference>
<sequence length="293" mass="32854">MMKWEGVTEFVYVVDAGSFTSAAKQLGISTAQVSRQVNELENRLNTKLLYRTTRKISLTEEGRIFYQHCRQVLDGLEDAERAISNLHMSPQGILKMTAPVIFGDQYVMPVVLDYMQQYPEVEIICELTNQPLDLVHGGYDLAIRLGHLKDSSMMARLLTNRTLHVCASPEYLSRHGAPHTPNELAQHNCLVGNNSHWRFMEEGKQRGLRVKGTLNCGSGSVLVEAAIRGLGIVQLPGYYVDAAIADGRLIPLLQAYQEPKEGIWALYPHNRHQSLKVKLLVDMLATQLLSISQ</sequence>
<accession>A0ABT0ND01</accession>
<feature type="domain" description="HTH lysR-type" evidence="5">
    <location>
        <begin position="10"/>
        <end position="59"/>
    </location>
</feature>
<dbReference type="InterPro" id="IPR058163">
    <property type="entry name" value="LysR-type_TF_proteobact-type"/>
</dbReference>
<evidence type="ECO:0000313" key="6">
    <source>
        <dbReference type="EMBL" id="MCL2916294.1"/>
    </source>
</evidence>
<reference evidence="6 7" key="1">
    <citation type="submission" date="2022-01" db="EMBL/GenBank/DDBJ databases">
        <title>Whole genome-based taxonomy of the Shewanellaceae.</title>
        <authorList>
            <person name="Martin-Rodriguez A.J."/>
        </authorList>
    </citation>
    <scope>NUCLEOTIDE SEQUENCE [LARGE SCALE GENOMIC DNA]</scope>
    <source>
        <strain evidence="6 7">DSM 21332</strain>
    </source>
</reference>
<dbReference type="SUPFAM" id="SSF46785">
    <property type="entry name" value="Winged helix' DNA-binding domain"/>
    <property type="match status" value="1"/>
</dbReference>
<dbReference type="Gene3D" id="1.10.10.10">
    <property type="entry name" value="Winged helix-like DNA-binding domain superfamily/Winged helix DNA-binding domain"/>
    <property type="match status" value="1"/>
</dbReference>
<organism evidence="6 7">
    <name type="scientific">Shewanella corallii</name>
    <dbReference type="NCBI Taxonomy" id="560080"/>
    <lineage>
        <taxon>Bacteria</taxon>
        <taxon>Pseudomonadati</taxon>
        <taxon>Pseudomonadota</taxon>
        <taxon>Gammaproteobacteria</taxon>
        <taxon>Alteromonadales</taxon>
        <taxon>Shewanellaceae</taxon>
        <taxon>Shewanella</taxon>
    </lineage>
</organism>
<proteinExistence type="inferred from homology"/>
<dbReference type="PANTHER" id="PTHR30537">
    <property type="entry name" value="HTH-TYPE TRANSCRIPTIONAL REGULATOR"/>
    <property type="match status" value="1"/>
</dbReference>
<dbReference type="Pfam" id="PF03466">
    <property type="entry name" value="LysR_substrate"/>
    <property type="match status" value="1"/>
</dbReference>
<dbReference type="EMBL" id="JAKIKT010000013">
    <property type="protein sequence ID" value="MCL2916294.1"/>
    <property type="molecule type" value="Genomic_DNA"/>
</dbReference>
<evidence type="ECO:0000256" key="3">
    <source>
        <dbReference type="ARBA" id="ARBA00023125"/>
    </source>
</evidence>
<keyword evidence="2" id="KW-0805">Transcription regulation</keyword>
<keyword evidence="7" id="KW-1185">Reference proteome</keyword>
<dbReference type="RefSeq" id="WP_249250846.1">
    <property type="nucleotide sequence ID" value="NZ_JAKIKT010000013.1"/>
</dbReference>
<dbReference type="InterPro" id="IPR036388">
    <property type="entry name" value="WH-like_DNA-bd_sf"/>
</dbReference>
<dbReference type="Proteomes" id="UP001202831">
    <property type="component" value="Unassembled WGS sequence"/>
</dbReference>
<gene>
    <name evidence="6" type="ORF">L2725_21395</name>
</gene>
<evidence type="ECO:0000256" key="1">
    <source>
        <dbReference type="ARBA" id="ARBA00009437"/>
    </source>
</evidence>
<dbReference type="InterPro" id="IPR000847">
    <property type="entry name" value="LysR_HTH_N"/>
</dbReference>
<evidence type="ECO:0000259" key="5">
    <source>
        <dbReference type="PROSITE" id="PS50931"/>
    </source>
</evidence>
<evidence type="ECO:0000256" key="2">
    <source>
        <dbReference type="ARBA" id="ARBA00023015"/>
    </source>
</evidence>
<dbReference type="InterPro" id="IPR036390">
    <property type="entry name" value="WH_DNA-bd_sf"/>
</dbReference>
<evidence type="ECO:0000313" key="7">
    <source>
        <dbReference type="Proteomes" id="UP001202831"/>
    </source>
</evidence>
<comment type="caution">
    <text evidence="6">The sequence shown here is derived from an EMBL/GenBank/DDBJ whole genome shotgun (WGS) entry which is preliminary data.</text>
</comment>
<dbReference type="InterPro" id="IPR005119">
    <property type="entry name" value="LysR_subst-bd"/>
</dbReference>
<protein>
    <submittedName>
        <fullName evidence="6">LysR family transcriptional regulator</fullName>
    </submittedName>
</protein>
<dbReference type="Pfam" id="PF00126">
    <property type="entry name" value="HTH_1"/>
    <property type="match status" value="1"/>
</dbReference>